<reference evidence="5 6" key="1">
    <citation type="submission" date="2020-06" db="EMBL/GenBank/DDBJ databases">
        <title>The yeast mating-type switching endonuclease HO is a domesticated member of an unorthodox homing genetic element family.</title>
        <authorList>
            <person name="Coughlan A.Y."/>
            <person name="Lombardi L."/>
            <person name="Braun-Galleani S."/>
            <person name="Martos A.R."/>
            <person name="Galeote V."/>
            <person name="Bigey F."/>
            <person name="Dequin S."/>
            <person name="Byrne K.P."/>
            <person name="Wolfe K.H."/>
        </authorList>
    </citation>
    <scope>NUCLEOTIDE SEQUENCE [LARGE SCALE GENOMIC DNA]</scope>
    <source>
        <strain evidence="5 6">CBS2947</strain>
    </source>
</reference>
<proteinExistence type="predicted"/>
<organism evidence="5 6">
    <name type="scientific">Torulaspora globosa</name>
    <dbReference type="NCBI Taxonomy" id="48254"/>
    <lineage>
        <taxon>Eukaryota</taxon>
        <taxon>Fungi</taxon>
        <taxon>Dikarya</taxon>
        <taxon>Ascomycota</taxon>
        <taxon>Saccharomycotina</taxon>
        <taxon>Saccharomycetes</taxon>
        <taxon>Saccharomycetales</taxon>
        <taxon>Saccharomycetaceae</taxon>
        <taxon>Torulaspora</taxon>
    </lineage>
</organism>
<name>A0A7H9HX28_9SACH</name>
<dbReference type="InterPro" id="IPR051176">
    <property type="entry name" value="Cent_Immune-Sig_Mod"/>
</dbReference>
<dbReference type="EMBL" id="CP059274">
    <property type="protein sequence ID" value="QLQ82288.1"/>
    <property type="molecule type" value="Genomic_DNA"/>
</dbReference>
<evidence type="ECO:0000256" key="1">
    <source>
        <dbReference type="SAM" id="Coils"/>
    </source>
</evidence>
<feature type="transmembrane region" description="Helical" evidence="3">
    <location>
        <begin position="485"/>
        <end position="505"/>
    </location>
</feature>
<dbReference type="Proteomes" id="UP000510647">
    <property type="component" value="Chromosome 8"/>
</dbReference>
<keyword evidence="3" id="KW-0472">Membrane</keyword>
<feature type="compositionally biased region" description="Basic and acidic residues" evidence="2">
    <location>
        <begin position="1"/>
        <end position="12"/>
    </location>
</feature>
<evidence type="ECO:0000313" key="5">
    <source>
        <dbReference type="EMBL" id="QLQ82288.1"/>
    </source>
</evidence>
<dbReference type="PANTHER" id="PTHR15715:SF37">
    <property type="entry name" value="LD47843P"/>
    <property type="match status" value="1"/>
</dbReference>
<gene>
    <name evidence="5" type="ORF">HG537_0H00490</name>
</gene>
<dbReference type="SUPFAM" id="SSF49879">
    <property type="entry name" value="SMAD/FHA domain"/>
    <property type="match status" value="1"/>
</dbReference>
<keyword evidence="6" id="KW-1185">Reference proteome</keyword>
<dbReference type="InterPro" id="IPR008984">
    <property type="entry name" value="SMAD_FHA_dom_sf"/>
</dbReference>
<dbReference type="PROSITE" id="PS50006">
    <property type="entry name" value="FHA_DOMAIN"/>
    <property type="match status" value="1"/>
</dbReference>
<feature type="region of interest" description="Disordered" evidence="2">
    <location>
        <begin position="112"/>
        <end position="151"/>
    </location>
</feature>
<evidence type="ECO:0000313" key="6">
    <source>
        <dbReference type="Proteomes" id="UP000510647"/>
    </source>
</evidence>
<keyword evidence="3" id="KW-1133">Transmembrane helix</keyword>
<feature type="domain" description="FHA" evidence="4">
    <location>
        <begin position="129"/>
        <end position="188"/>
    </location>
</feature>
<dbReference type="PANTHER" id="PTHR15715">
    <property type="entry name" value="CENTROSOMAL PROTEIN OF 170 KDA"/>
    <property type="match status" value="1"/>
</dbReference>
<dbReference type="OrthoDB" id="687730at2759"/>
<dbReference type="Pfam" id="PF00498">
    <property type="entry name" value="FHA"/>
    <property type="match status" value="1"/>
</dbReference>
<feature type="region of interest" description="Disordered" evidence="2">
    <location>
        <begin position="1"/>
        <end position="50"/>
    </location>
</feature>
<dbReference type="CDD" id="cd22695">
    <property type="entry name" value="FHA_VPS64-like"/>
    <property type="match status" value="1"/>
</dbReference>
<dbReference type="GO" id="GO:0005737">
    <property type="term" value="C:cytoplasm"/>
    <property type="evidence" value="ECO:0007669"/>
    <property type="project" value="TreeGrafter"/>
</dbReference>
<dbReference type="Gene3D" id="2.60.200.20">
    <property type="match status" value="1"/>
</dbReference>
<evidence type="ECO:0000256" key="2">
    <source>
        <dbReference type="SAM" id="MobiDB-lite"/>
    </source>
</evidence>
<accession>A0A7H9HX28</accession>
<evidence type="ECO:0000256" key="3">
    <source>
        <dbReference type="SAM" id="Phobius"/>
    </source>
</evidence>
<dbReference type="AlphaFoldDB" id="A0A7H9HX28"/>
<feature type="compositionally biased region" description="Low complexity" evidence="2">
    <location>
        <begin position="132"/>
        <end position="144"/>
    </location>
</feature>
<evidence type="ECO:0000259" key="4">
    <source>
        <dbReference type="PROSITE" id="PS50006"/>
    </source>
</evidence>
<feature type="region of interest" description="Disordered" evidence="2">
    <location>
        <begin position="448"/>
        <end position="482"/>
    </location>
</feature>
<protein>
    <recommendedName>
        <fullName evidence="4">FHA domain-containing protein</fullName>
    </recommendedName>
</protein>
<sequence>MTEVERSWRRTPESYVGSNGQMGMGKASPVKRRARSNSKSNGGKMSDEVEDLHKSNVQEKRLEQPLEVDTFRPVVAPRNKYTHIIILKSLNETFETKFLVVPFKPESFKLGRPVVSSNTSSQNYGGGGGNMGKQDPQQVPQVRPDNGHFDSRVLSRNHASLSCDPATGKIYIRDLKSSNGTFVNGDRIDQNDVELKVGDVIDLGTDIDSKFEHRKISAYVEDISVIPLINETAETGNSLFGSRSGKDTYGTGVSNASAGLHGQEYISGSSTTAQRAAFEAAMFGDVNNLDLEDTVLGSETEILSGIFINNSIGTSPNLINVIKALATEISLEKQEYAKLKSMESFLINYTTNLEYVNKLMVEKNDKQLVKLQSALRQKMSEKQSHIMKEHKLQLDTVLKEKNEIQRAFDIEATKSEEHIKKLQNDLEDLRTRLEVEKYRNAQLNKSIIEQDQRDEPVQNTQNGTKLKENRATSAGKGVDSEHKRLGGGSLLLVSVISVGFIAYAMTLSSENHA</sequence>
<dbReference type="InterPro" id="IPR000253">
    <property type="entry name" value="FHA_dom"/>
</dbReference>
<keyword evidence="1" id="KW-0175">Coiled coil</keyword>
<keyword evidence="3" id="KW-0812">Transmembrane</keyword>
<feature type="coiled-coil region" evidence="1">
    <location>
        <begin position="387"/>
        <end position="446"/>
    </location>
</feature>
<dbReference type="SMART" id="SM00240">
    <property type="entry name" value="FHA"/>
    <property type="match status" value="1"/>
</dbReference>